<gene>
    <name evidence="1" type="ORF">F923_03083</name>
</gene>
<evidence type="ECO:0000313" key="2">
    <source>
        <dbReference type="Proteomes" id="UP000018416"/>
    </source>
</evidence>
<dbReference type="RefSeq" id="WP_005108773.1">
    <property type="nucleotide sequence ID" value="NZ_KB849838.1"/>
</dbReference>
<comment type="caution">
    <text evidence="1">The sequence shown here is derived from an EMBL/GenBank/DDBJ whole genome shotgun (WGS) entry which is preliminary data.</text>
</comment>
<sequence>MALSQFDIIKSLGESIEWFEKELSWGMPIAELRHLTGRIGELYVAMMTLGQLADSVNQRGYDVVSSTGRLCCTKIS</sequence>
<organism evidence="1 2">
    <name type="scientific">Acinetobacter lwoffii NIPH 478</name>
    <dbReference type="NCBI Taxonomy" id="1217668"/>
    <lineage>
        <taxon>Bacteria</taxon>
        <taxon>Pseudomonadati</taxon>
        <taxon>Pseudomonadota</taxon>
        <taxon>Gammaproteobacteria</taxon>
        <taxon>Moraxellales</taxon>
        <taxon>Moraxellaceae</taxon>
        <taxon>Acinetobacter</taxon>
    </lineage>
</organism>
<accession>N9HE81</accession>
<proteinExistence type="predicted"/>
<reference evidence="1 2" key="1">
    <citation type="submission" date="2013-02" db="EMBL/GenBank/DDBJ databases">
        <title>The Genome Sequence of Acinetobacter lwoffii NIPH 478.</title>
        <authorList>
            <consortium name="The Broad Institute Genome Sequencing Platform"/>
            <consortium name="The Broad Institute Genome Sequencing Center for Infectious Disease"/>
            <person name="Cerqueira G."/>
            <person name="Feldgarden M."/>
            <person name="Courvalin P."/>
            <person name="Perichon B."/>
            <person name="Grillot-Courvalin C."/>
            <person name="Clermont D."/>
            <person name="Rocha E."/>
            <person name="Yoon E.-J."/>
            <person name="Nemec A."/>
            <person name="Walker B."/>
            <person name="Young S.K."/>
            <person name="Zeng Q."/>
            <person name="Gargeya S."/>
            <person name="Fitzgerald M."/>
            <person name="Haas B."/>
            <person name="Abouelleil A."/>
            <person name="Alvarado L."/>
            <person name="Arachchi H.M."/>
            <person name="Berlin A.M."/>
            <person name="Chapman S.B."/>
            <person name="Dewar J."/>
            <person name="Goldberg J."/>
            <person name="Griggs A."/>
            <person name="Gujja S."/>
            <person name="Hansen M."/>
            <person name="Howarth C."/>
            <person name="Imamovic A."/>
            <person name="Larimer J."/>
            <person name="McCowan C."/>
            <person name="Murphy C."/>
            <person name="Neiman D."/>
            <person name="Pearson M."/>
            <person name="Priest M."/>
            <person name="Roberts A."/>
            <person name="Saif S."/>
            <person name="Shea T."/>
            <person name="Sisk P."/>
            <person name="Sykes S."/>
            <person name="Wortman J."/>
            <person name="Nusbaum C."/>
            <person name="Birren B."/>
        </authorList>
    </citation>
    <scope>NUCLEOTIDE SEQUENCE [LARGE SCALE GENOMIC DNA]</scope>
    <source>
        <strain evidence="1 2">NIPH 478</strain>
    </source>
</reference>
<protein>
    <submittedName>
        <fullName evidence="1">Uncharacterized protein</fullName>
    </submittedName>
</protein>
<dbReference type="HOGENOM" id="CLU_2646244_0_0_6"/>
<name>N9HE81_ACILW</name>
<dbReference type="Proteomes" id="UP000018416">
    <property type="component" value="Unassembled WGS sequence"/>
</dbReference>
<evidence type="ECO:0000313" key="1">
    <source>
        <dbReference type="EMBL" id="ENW27816.1"/>
    </source>
</evidence>
<dbReference type="AlphaFoldDB" id="N9HE81"/>
<dbReference type="EMBL" id="APQU01000023">
    <property type="protein sequence ID" value="ENW27816.1"/>
    <property type="molecule type" value="Genomic_DNA"/>
</dbReference>